<evidence type="ECO:0000259" key="5">
    <source>
        <dbReference type="SMART" id="SM01043"/>
    </source>
</evidence>
<sequence>MTEFRLLGDMQAWHADQQLELGGHQQKCVLAVLLLHPRQAVPTKRIVAYAWPPDPPSTAEKLVAGYIARLRKILEPAGGISLRSRPPGYVAEVDPELVDAHRFTALIRQARADHEAADDEQAEAHLRRALGMWRGIPLADLDSPWLRDPGLALEQSRLDALEELAEIDLRADRVRETIAMLRGPHADHPERERLAALLVRALHAAGEPAQAAQTAAAAVRSVRALGLEPGRVLRQAQQDALTNQAPGRQARSVQGRHQLPTPTRAFTGRAEELQRLTDTARAVSEGSVGTVVITAIDGMGGIGKTSLALRAAHDIVDRFPDGQLFIDLRGYTDGLAPLTADQALHSVLSSLGVPPQRIPADPQARAAFYRDRLAGTRTLIILDNALNTAQVKPLLPSSAGCLVVITSRGRLTGLDDAENLPLDVLTEADATALFHKIAGPGRLPADDPMLPEVLALCGFLPLAIRIIAARLRHRRALRTDHLVRQLRDEHGRLGHLQDDDRSLAAAFELSFRHLPAAEQNLFRHLGLVPGPDFDTYAAANLADTDLDSVERLLDSLLDQNLLVQRAPGRYRFHDLVRLYARSLVPVPADDTLAALPEGGSNATTGSLERPLERLLGYYVHTAHAADELVNPRRVAVDIGVPEAGYLAPSPFDLTAALAWFDAEYAGLLAAQQAAAVRGWHSAVWRLAWMMNNFQLRRGYLRDQVTCWQVAVAAVERLGDPSLLSPSHRLLGMAHARVGAHTEALGHLEQALDFAGRHGDVDHEARAHNALVVVWSEKGDDERALTHATQALRLYQALGESRLVATALNAVGWCALRLGRYDEARAASEQALVMCVESGDRHGESANLDTLGSVAQGLGEHRRALDYFSRAQVLTHELGNTYQEAGVLDRLAQAHAALGRSSEARSAWRQALSLYQSQHRRADADRVESRLAALDDGVEERPT</sequence>
<dbReference type="SMART" id="SM00862">
    <property type="entry name" value="Trans_reg_C"/>
    <property type="match status" value="1"/>
</dbReference>
<name>A0ABS5L022_9ACTN</name>
<dbReference type="SUPFAM" id="SSF46894">
    <property type="entry name" value="C-terminal effector domain of the bipartite response regulators"/>
    <property type="match status" value="1"/>
</dbReference>
<dbReference type="PANTHER" id="PTHR47691">
    <property type="entry name" value="REGULATOR-RELATED"/>
    <property type="match status" value="1"/>
</dbReference>
<gene>
    <name evidence="6" type="ORF">KGQ19_32880</name>
</gene>
<organism evidence="6 7">
    <name type="scientific">Catenulispora pinistramenti</name>
    <dbReference type="NCBI Taxonomy" id="2705254"/>
    <lineage>
        <taxon>Bacteria</taxon>
        <taxon>Bacillati</taxon>
        <taxon>Actinomycetota</taxon>
        <taxon>Actinomycetes</taxon>
        <taxon>Catenulisporales</taxon>
        <taxon>Catenulisporaceae</taxon>
        <taxon>Catenulispora</taxon>
    </lineage>
</organism>
<dbReference type="CDD" id="cd15831">
    <property type="entry name" value="BTAD"/>
    <property type="match status" value="1"/>
</dbReference>
<dbReference type="SUPFAM" id="SSF48452">
    <property type="entry name" value="TPR-like"/>
    <property type="match status" value="2"/>
</dbReference>
<reference evidence="6 7" key="1">
    <citation type="submission" date="2020-02" db="EMBL/GenBank/DDBJ databases">
        <title>Acidophilic actinobacteria isolated from forest soil.</title>
        <authorList>
            <person name="Golinska P."/>
        </authorList>
    </citation>
    <scope>NUCLEOTIDE SEQUENCE [LARGE SCALE GENOMIC DNA]</scope>
    <source>
        <strain evidence="6 7">NL8</strain>
    </source>
</reference>
<evidence type="ECO:0000259" key="4">
    <source>
        <dbReference type="SMART" id="SM00862"/>
    </source>
</evidence>
<comment type="caution">
    <text evidence="6">The sequence shown here is derived from an EMBL/GenBank/DDBJ whole genome shotgun (WGS) entry which is preliminary data.</text>
</comment>
<dbReference type="Gene3D" id="1.25.40.10">
    <property type="entry name" value="Tetratricopeptide repeat domain"/>
    <property type="match status" value="2"/>
</dbReference>
<dbReference type="SMART" id="SM01043">
    <property type="entry name" value="BTAD"/>
    <property type="match status" value="1"/>
</dbReference>
<dbReference type="InterPro" id="IPR016032">
    <property type="entry name" value="Sig_transdc_resp-reg_C-effctor"/>
</dbReference>
<dbReference type="PRINTS" id="PR00364">
    <property type="entry name" value="DISEASERSIST"/>
</dbReference>
<feature type="region of interest" description="Disordered" evidence="3">
    <location>
        <begin position="238"/>
        <end position="266"/>
    </location>
</feature>
<keyword evidence="2" id="KW-0238">DNA-binding</keyword>
<dbReference type="Pfam" id="PF03704">
    <property type="entry name" value="BTAD"/>
    <property type="match status" value="1"/>
</dbReference>
<dbReference type="SMART" id="SM00028">
    <property type="entry name" value="TPR"/>
    <property type="match status" value="6"/>
</dbReference>
<evidence type="ECO:0000256" key="3">
    <source>
        <dbReference type="SAM" id="MobiDB-lite"/>
    </source>
</evidence>
<evidence type="ECO:0000313" key="6">
    <source>
        <dbReference type="EMBL" id="MBS2551675.1"/>
    </source>
</evidence>
<dbReference type="EMBL" id="JAAFYZ010000150">
    <property type="protein sequence ID" value="MBS2551675.1"/>
    <property type="molecule type" value="Genomic_DNA"/>
</dbReference>
<evidence type="ECO:0000256" key="2">
    <source>
        <dbReference type="ARBA" id="ARBA00023125"/>
    </source>
</evidence>
<dbReference type="Pfam" id="PF13424">
    <property type="entry name" value="TPR_12"/>
    <property type="match status" value="1"/>
</dbReference>
<dbReference type="RefSeq" id="WP_212016530.1">
    <property type="nucleotide sequence ID" value="NZ_JAAFYZ010000150.1"/>
</dbReference>
<dbReference type="Gene3D" id="1.10.10.10">
    <property type="entry name" value="Winged helix-like DNA-binding domain superfamily/Winged helix DNA-binding domain"/>
    <property type="match status" value="2"/>
</dbReference>
<accession>A0ABS5L022</accession>
<comment type="similarity">
    <text evidence="1">Belongs to the AfsR/DnrI/RedD regulatory family.</text>
</comment>
<feature type="domain" description="Bacterial transcriptional activator" evidence="5">
    <location>
        <begin position="98"/>
        <end position="241"/>
    </location>
</feature>
<dbReference type="InterPro" id="IPR011990">
    <property type="entry name" value="TPR-like_helical_dom_sf"/>
</dbReference>
<protein>
    <submittedName>
        <fullName evidence="6">Tetratricopeptide repeat protein</fullName>
    </submittedName>
</protein>
<dbReference type="InterPro" id="IPR001867">
    <property type="entry name" value="OmpR/PhoB-type_DNA-bd"/>
</dbReference>
<dbReference type="SUPFAM" id="SSF52540">
    <property type="entry name" value="P-loop containing nucleoside triphosphate hydrolases"/>
    <property type="match status" value="1"/>
</dbReference>
<evidence type="ECO:0000313" key="7">
    <source>
        <dbReference type="Proteomes" id="UP000730482"/>
    </source>
</evidence>
<dbReference type="Proteomes" id="UP000730482">
    <property type="component" value="Unassembled WGS sequence"/>
</dbReference>
<dbReference type="InterPro" id="IPR036388">
    <property type="entry name" value="WH-like_DNA-bd_sf"/>
</dbReference>
<proteinExistence type="inferred from homology"/>
<dbReference type="PANTHER" id="PTHR47691:SF3">
    <property type="entry name" value="HTH-TYPE TRANSCRIPTIONAL REGULATOR RV0890C-RELATED"/>
    <property type="match status" value="1"/>
</dbReference>
<dbReference type="InterPro" id="IPR019734">
    <property type="entry name" value="TPR_rpt"/>
</dbReference>
<dbReference type="InterPro" id="IPR005158">
    <property type="entry name" value="BTAD"/>
</dbReference>
<feature type="domain" description="OmpR/PhoB-type" evidence="4">
    <location>
        <begin position="16"/>
        <end position="91"/>
    </location>
</feature>
<keyword evidence="7" id="KW-1185">Reference proteome</keyword>
<evidence type="ECO:0000256" key="1">
    <source>
        <dbReference type="ARBA" id="ARBA00005820"/>
    </source>
</evidence>
<dbReference type="InterPro" id="IPR027417">
    <property type="entry name" value="P-loop_NTPase"/>
</dbReference>